<comment type="caution">
    <text evidence="2">The sequence shown here is derived from an EMBL/GenBank/DDBJ whole genome shotgun (WGS) entry which is preliminary data.</text>
</comment>
<evidence type="ECO:0000313" key="2">
    <source>
        <dbReference type="EMBL" id="RXH02690.1"/>
    </source>
</evidence>
<proteinExistence type="predicted"/>
<dbReference type="Proteomes" id="UP000290174">
    <property type="component" value="Unassembled WGS sequence"/>
</dbReference>
<protein>
    <recommendedName>
        <fullName evidence="1">BPL/LPL catalytic domain-containing protein</fullName>
    </recommendedName>
</protein>
<evidence type="ECO:0000313" key="3">
    <source>
        <dbReference type="Proteomes" id="UP000290174"/>
    </source>
</evidence>
<organism evidence="2 3">
    <name type="scientific">Bradyrhizobium zhanjiangense</name>
    <dbReference type="NCBI Taxonomy" id="1325107"/>
    <lineage>
        <taxon>Bacteria</taxon>
        <taxon>Pseudomonadati</taxon>
        <taxon>Pseudomonadota</taxon>
        <taxon>Alphaproteobacteria</taxon>
        <taxon>Hyphomicrobiales</taxon>
        <taxon>Nitrobacteraceae</taxon>
        <taxon>Bradyrhizobium</taxon>
    </lineage>
</organism>
<dbReference type="Gene3D" id="3.30.930.10">
    <property type="entry name" value="Bira Bifunctional Protein, Domain 2"/>
    <property type="match status" value="1"/>
</dbReference>
<dbReference type="InterPro" id="IPR004143">
    <property type="entry name" value="BPL_LPL_catalytic"/>
</dbReference>
<feature type="domain" description="BPL/LPL catalytic" evidence="1">
    <location>
        <begin position="89"/>
        <end position="270"/>
    </location>
</feature>
<dbReference type="AlphaFoldDB" id="A0A4Q0QZC0"/>
<evidence type="ECO:0000259" key="1">
    <source>
        <dbReference type="Pfam" id="PF16917"/>
    </source>
</evidence>
<gene>
    <name evidence="2" type="ORF">EAS61_02390</name>
</gene>
<accession>A0A4Q0QZC0</accession>
<dbReference type="SUPFAM" id="SSF55681">
    <property type="entry name" value="Class II aaRS and biotin synthetases"/>
    <property type="match status" value="1"/>
</dbReference>
<dbReference type="Pfam" id="PF16917">
    <property type="entry name" value="BPL_LplA_LipB_2"/>
    <property type="match status" value="1"/>
</dbReference>
<dbReference type="EMBL" id="RKMK01000002">
    <property type="protein sequence ID" value="RXH02690.1"/>
    <property type="molecule type" value="Genomic_DNA"/>
</dbReference>
<sequence>MAKAFDLAVGTSALNRGRVETHRVFARADQDGLGWLLQVNPSANPVPTTDSRRPFASYRTLSIGKKRKAEDGLPSIPVSHVSLVEPIHLPPPFTLVRLRESGDAFAHACRIAPESGAGTLVYVGRFDLAEFAVVLEPAEPFRTARRAFYAGMVALTDALRAYAPPSKPITIGWPDAVRIDGGLVGGGRMGWPLAAIEEEPPPWLVFGAMIRTVAMNEDERGVHPLAAALDQEGFGEAGAAQITESFARHLMLAFDDWQAGGFDGVAREYLSRMPRERQTVQRIDDRGDLLTRRIGAGEIERGDLVQALLAPSWLDPALGGPRL</sequence>
<dbReference type="InterPro" id="IPR045864">
    <property type="entry name" value="aa-tRNA-synth_II/BPL/LPL"/>
</dbReference>
<reference evidence="2 3" key="1">
    <citation type="submission" date="2018-11" db="EMBL/GenBank/DDBJ databases">
        <title>Bradyrhizobium sp. nov., isolated from effective nodules of peanut in China.</title>
        <authorList>
            <person name="Li Y."/>
        </authorList>
    </citation>
    <scope>NUCLEOTIDE SEQUENCE [LARGE SCALE GENOMIC DNA]</scope>
    <source>
        <strain evidence="2 3">CCBAU 51770</strain>
    </source>
</reference>
<name>A0A4Q0QZC0_9BRAD</name>